<keyword evidence="2" id="KW-1185">Reference proteome</keyword>
<reference evidence="1 2" key="1">
    <citation type="journal article" date="2020" name="Mol. Biol. Evol.">
        <title>Distinct Expression and Methylation Patterns for Genes with Different Fates following a Single Whole-Genome Duplication in Flowering Plants.</title>
        <authorList>
            <person name="Shi T."/>
            <person name="Rahmani R.S."/>
            <person name="Gugger P.F."/>
            <person name="Wang M."/>
            <person name="Li H."/>
            <person name="Zhang Y."/>
            <person name="Li Z."/>
            <person name="Wang Q."/>
            <person name="Van de Peer Y."/>
            <person name="Marchal K."/>
            <person name="Chen J."/>
        </authorList>
    </citation>
    <scope>NUCLEOTIDE SEQUENCE [LARGE SCALE GENOMIC DNA]</scope>
    <source>
        <tissue evidence="1">Leaf</tissue>
    </source>
</reference>
<protein>
    <submittedName>
        <fullName evidence="1">Uncharacterized protein</fullName>
    </submittedName>
</protein>
<evidence type="ECO:0000313" key="1">
    <source>
        <dbReference type="EMBL" id="DAD36717.1"/>
    </source>
</evidence>
<sequence length="54" mass="6342">MLSETLFYWMMIQAYPFSVDDTTKSMQQFNISDIEPPPLIHENSGFLFLLTHSE</sequence>
<dbReference type="AlphaFoldDB" id="A0A822YW02"/>
<evidence type="ECO:0000313" key="2">
    <source>
        <dbReference type="Proteomes" id="UP000607653"/>
    </source>
</evidence>
<accession>A0A822YW02</accession>
<proteinExistence type="predicted"/>
<dbReference type="Proteomes" id="UP000607653">
    <property type="component" value="Unassembled WGS sequence"/>
</dbReference>
<name>A0A822YW02_NELNU</name>
<gene>
    <name evidence="1" type="ORF">HUJ06_007358</name>
</gene>
<organism evidence="1 2">
    <name type="scientific">Nelumbo nucifera</name>
    <name type="common">Sacred lotus</name>
    <dbReference type="NCBI Taxonomy" id="4432"/>
    <lineage>
        <taxon>Eukaryota</taxon>
        <taxon>Viridiplantae</taxon>
        <taxon>Streptophyta</taxon>
        <taxon>Embryophyta</taxon>
        <taxon>Tracheophyta</taxon>
        <taxon>Spermatophyta</taxon>
        <taxon>Magnoliopsida</taxon>
        <taxon>Proteales</taxon>
        <taxon>Nelumbonaceae</taxon>
        <taxon>Nelumbo</taxon>
    </lineage>
</organism>
<dbReference type="EMBL" id="DUZY01000004">
    <property type="protein sequence ID" value="DAD36717.1"/>
    <property type="molecule type" value="Genomic_DNA"/>
</dbReference>
<comment type="caution">
    <text evidence="1">The sequence shown here is derived from an EMBL/GenBank/DDBJ whole genome shotgun (WGS) entry which is preliminary data.</text>
</comment>